<comment type="caution">
    <text evidence="1">The sequence shown here is derived from an EMBL/GenBank/DDBJ whole genome shotgun (WGS) entry which is preliminary data.</text>
</comment>
<evidence type="ECO:0000313" key="1">
    <source>
        <dbReference type="EMBL" id="KND22941.1"/>
    </source>
</evidence>
<evidence type="ECO:0000313" key="2">
    <source>
        <dbReference type="Proteomes" id="UP000053900"/>
    </source>
</evidence>
<proteinExistence type="predicted"/>
<reference evidence="1 2" key="1">
    <citation type="submission" date="2015-07" db="EMBL/GenBank/DDBJ databases">
        <title>Draft genome of Enhydrobacter aerosaccus.</title>
        <authorList>
            <person name="Wang X."/>
        </authorList>
    </citation>
    <scope>NUCLEOTIDE SEQUENCE [LARGE SCALE GENOMIC DNA]</scope>
    <source>
        <strain evidence="1 2">CGMCC9176</strain>
    </source>
</reference>
<name>A0ABR5IPC4_9HYPH</name>
<protein>
    <submittedName>
        <fullName evidence="1">Uncharacterized protein</fullName>
    </submittedName>
</protein>
<keyword evidence="2" id="KW-1185">Reference proteome</keyword>
<organism evidence="1 2">
    <name type="scientific">Enhydrobacter aerosaccus</name>
    <dbReference type="NCBI Taxonomy" id="225324"/>
    <lineage>
        <taxon>Bacteria</taxon>
        <taxon>Pseudomonadati</taxon>
        <taxon>Pseudomonadota</taxon>
        <taxon>Alphaproteobacteria</taxon>
        <taxon>Hyphomicrobiales</taxon>
        <taxon>Enhydrobacter</taxon>
    </lineage>
</organism>
<dbReference type="EMBL" id="LGSW01000001">
    <property type="protein sequence ID" value="KND22941.1"/>
    <property type="molecule type" value="Genomic_DNA"/>
</dbReference>
<accession>A0ABR5IPC4</accession>
<sequence length="84" mass="9164">MRLPDLSDLIADLQLAKDIAIRNENANSLVTATLAQAKLLGLDKPAKEPAQQIDVNVSYVTPLPDNLAELSATELAKLYFEVMQ</sequence>
<dbReference type="Proteomes" id="UP000053900">
    <property type="component" value="Unassembled WGS sequence"/>
</dbReference>
<gene>
    <name evidence="1" type="ORF">AFK20_02370</name>
</gene>